<protein>
    <recommendedName>
        <fullName evidence="5">Membrane anchored protein in chemotaxis locus</fullName>
    </recommendedName>
</protein>
<organism evidence="3 4">
    <name type="scientific">Shewanella mangrovi</name>
    <dbReference type="NCBI Taxonomy" id="1515746"/>
    <lineage>
        <taxon>Bacteria</taxon>
        <taxon>Pseudomonadati</taxon>
        <taxon>Pseudomonadota</taxon>
        <taxon>Gammaproteobacteria</taxon>
        <taxon>Alteromonadales</taxon>
        <taxon>Shewanellaceae</taxon>
        <taxon>Shewanella</taxon>
    </lineage>
</organism>
<evidence type="ECO:0008006" key="5">
    <source>
        <dbReference type="Google" id="ProtNLM"/>
    </source>
</evidence>
<feature type="transmembrane region" description="Helical" evidence="2">
    <location>
        <begin position="12"/>
        <end position="32"/>
    </location>
</feature>
<sequence length="162" mass="17779">MADTSANTAYRLTIFLLVVASMALATAAWRFYSQNQQLQQQVDKLQDSQVMLMVPKEQAELIANWMQLHPEQVASLLQAVKPVSKGQMTQQQALDSDNPDTRNNTTREPITNQLSEAETADNEAQVLTGDALSTIGNIAQGVNVVSLEHGGIIITTRNIDNQ</sequence>
<evidence type="ECO:0000313" key="3">
    <source>
        <dbReference type="EMBL" id="KFZ36880.1"/>
    </source>
</evidence>
<feature type="region of interest" description="Disordered" evidence="1">
    <location>
        <begin position="87"/>
        <end position="109"/>
    </location>
</feature>
<dbReference type="OrthoDB" id="6272804at2"/>
<keyword evidence="2" id="KW-0812">Transmembrane</keyword>
<keyword evidence="4" id="KW-1185">Reference proteome</keyword>
<accession>A0A094JAH4</accession>
<dbReference type="eggNOG" id="ENOG5031EE3">
    <property type="taxonomic scope" value="Bacteria"/>
</dbReference>
<dbReference type="STRING" id="1515746.HR45_13845"/>
<keyword evidence="2" id="KW-1133">Transmembrane helix</keyword>
<dbReference type="RefSeq" id="WP_037443837.1">
    <property type="nucleotide sequence ID" value="NZ_JPEO01000011.1"/>
</dbReference>
<reference evidence="3 4" key="1">
    <citation type="submission" date="2014-06" db="EMBL/GenBank/DDBJ databases">
        <title>Shewanella sp. YQH10.</title>
        <authorList>
            <person name="Liu Y."/>
            <person name="Zeng R."/>
        </authorList>
    </citation>
    <scope>NUCLEOTIDE SEQUENCE [LARGE SCALE GENOMIC DNA]</scope>
    <source>
        <strain evidence="3 4">YQH10</strain>
    </source>
</reference>
<dbReference type="AlphaFoldDB" id="A0A094JAH4"/>
<name>A0A094JAH4_9GAMM</name>
<dbReference type="Proteomes" id="UP000029264">
    <property type="component" value="Unassembled WGS sequence"/>
</dbReference>
<evidence type="ECO:0000313" key="4">
    <source>
        <dbReference type="Proteomes" id="UP000029264"/>
    </source>
</evidence>
<comment type="caution">
    <text evidence="3">The sequence shown here is derived from an EMBL/GenBank/DDBJ whole genome shotgun (WGS) entry which is preliminary data.</text>
</comment>
<keyword evidence="2" id="KW-0472">Membrane</keyword>
<evidence type="ECO:0000256" key="2">
    <source>
        <dbReference type="SAM" id="Phobius"/>
    </source>
</evidence>
<proteinExistence type="predicted"/>
<dbReference type="EMBL" id="JPEO01000011">
    <property type="protein sequence ID" value="KFZ36880.1"/>
    <property type="molecule type" value="Genomic_DNA"/>
</dbReference>
<gene>
    <name evidence="3" type="ORF">HR45_13845</name>
</gene>
<evidence type="ECO:0000256" key="1">
    <source>
        <dbReference type="SAM" id="MobiDB-lite"/>
    </source>
</evidence>